<dbReference type="RefSeq" id="XP_062658146.1">
    <property type="nucleotide sequence ID" value="XM_062804139.1"/>
</dbReference>
<dbReference type="GeneID" id="87841087"/>
<keyword evidence="3" id="KW-1185">Reference proteome</keyword>
<feature type="region of interest" description="Disordered" evidence="1">
    <location>
        <begin position="1"/>
        <end position="26"/>
    </location>
</feature>
<reference evidence="2" key="1">
    <citation type="journal article" date="2023" name="Mol. Phylogenet. Evol.">
        <title>Genome-scale phylogeny and comparative genomics of the fungal order Sordariales.</title>
        <authorList>
            <person name="Hensen N."/>
            <person name="Bonometti L."/>
            <person name="Westerberg I."/>
            <person name="Brannstrom I.O."/>
            <person name="Guillou S."/>
            <person name="Cros-Aarteil S."/>
            <person name="Calhoun S."/>
            <person name="Haridas S."/>
            <person name="Kuo A."/>
            <person name="Mondo S."/>
            <person name="Pangilinan J."/>
            <person name="Riley R."/>
            <person name="LaButti K."/>
            <person name="Andreopoulos B."/>
            <person name="Lipzen A."/>
            <person name="Chen C."/>
            <person name="Yan M."/>
            <person name="Daum C."/>
            <person name="Ng V."/>
            <person name="Clum A."/>
            <person name="Steindorff A."/>
            <person name="Ohm R.A."/>
            <person name="Martin F."/>
            <person name="Silar P."/>
            <person name="Natvig D.O."/>
            <person name="Lalanne C."/>
            <person name="Gautier V."/>
            <person name="Ament-Velasquez S.L."/>
            <person name="Kruys A."/>
            <person name="Hutchinson M.I."/>
            <person name="Powell A.J."/>
            <person name="Barry K."/>
            <person name="Miller A.N."/>
            <person name="Grigoriev I.V."/>
            <person name="Debuchy R."/>
            <person name="Gladieux P."/>
            <person name="Hiltunen Thoren M."/>
            <person name="Johannesson H."/>
        </authorList>
    </citation>
    <scope>NUCLEOTIDE SEQUENCE</scope>
    <source>
        <strain evidence="2">CBS 168.71</strain>
    </source>
</reference>
<proteinExistence type="predicted"/>
<protein>
    <submittedName>
        <fullName evidence="2">Uncharacterized protein</fullName>
    </submittedName>
</protein>
<comment type="caution">
    <text evidence="2">The sequence shown here is derived from an EMBL/GenBank/DDBJ whole genome shotgun (WGS) entry which is preliminary data.</text>
</comment>
<evidence type="ECO:0000313" key="2">
    <source>
        <dbReference type="EMBL" id="KAK3294632.1"/>
    </source>
</evidence>
<dbReference type="Proteomes" id="UP001278766">
    <property type="component" value="Unassembled WGS sequence"/>
</dbReference>
<evidence type="ECO:0000256" key="1">
    <source>
        <dbReference type="SAM" id="MobiDB-lite"/>
    </source>
</evidence>
<sequence>MSDMFEICPPERYRPTRATSSDSSDAGDFEISNVRLRVGAPPALPLPLTDEWDARCSLISDELGQGVLESETKKILSAENVSGVVSVNFTSREGRPTILIVAPWEDGSSALWGAVVRRVKKLVDSKRLTSEKLRGVDIAVEMIAEELTLKKYLSLVPTEILARGLQRDWPYIQDRVSEILEDHNATKGCMNTLSLFRLGFSPRHEDNPITVYVSLDYVSDETGWPPVVEEIRQYLEEFNYVQLQIHLEHNCSEY</sequence>
<organism evidence="2 3">
    <name type="scientific">Chaetomium fimeti</name>
    <dbReference type="NCBI Taxonomy" id="1854472"/>
    <lineage>
        <taxon>Eukaryota</taxon>
        <taxon>Fungi</taxon>
        <taxon>Dikarya</taxon>
        <taxon>Ascomycota</taxon>
        <taxon>Pezizomycotina</taxon>
        <taxon>Sordariomycetes</taxon>
        <taxon>Sordariomycetidae</taxon>
        <taxon>Sordariales</taxon>
        <taxon>Chaetomiaceae</taxon>
        <taxon>Chaetomium</taxon>
    </lineage>
</organism>
<reference evidence="2" key="2">
    <citation type="submission" date="2023-06" db="EMBL/GenBank/DDBJ databases">
        <authorList>
            <consortium name="Lawrence Berkeley National Laboratory"/>
            <person name="Haridas S."/>
            <person name="Hensen N."/>
            <person name="Bonometti L."/>
            <person name="Westerberg I."/>
            <person name="Brannstrom I.O."/>
            <person name="Guillou S."/>
            <person name="Cros-Aarteil S."/>
            <person name="Calhoun S."/>
            <person name="Kuo A."/>
            <person name="Mondo S."/>
            <person name="Pangilinan J."/>
            <person name="Riley R."/>
            <person name="Labutti K."/>
            <person name="Andreopoulos B."/>
            <person name="Lipzen A."/>
            <person name="Chen C."/>
            <person name="Yanf M."/>
            <person name="Daum C."/>
            <person name="Ng V."/>
            <person name="Clum A."/>
            <person name="Steindorff A."/>
            <person name="Ohm R."/>
            <person name="Martin F."/>
            <person name="Silar P."/>
            <person name="Natvig D."/>
            <person name="Lalanne C."/>
            <person name="Gautier V."/>
            <person name="Ament-Velasquez S.L."/>
            <person name="Kruys A."/>
            <person name="Hutchinson M.I."/>
            <person name="Powell A.J."/>
            <person name="Barry K."/>
            <person name="Miller A.N."/>
            <person name="Grigoriev I.V."/>
            <person name="Debuchy R."/>
            <person name="Gladieux P."/>
            <person name="Thoren M.H."/>
            <person name="Johannesson H."/>
        </authorList>
    </citation>
    <scope>NUCLEOTIDE SEQUENCE</scope>
    <source>
        <strain evidence="2">CBS 168.71</strain>
    </source>
</reference>
<dbReference type="AlphaFoldDB" id="A0AAE0LRB7"/>
<evidence type="ECO:0000313" key="3">
    <source>
        <dbReference type="Proteomes" id="UP001278766"/>
    </source>
</evidence>
<accession>A0AAE0LRB7</accession>
<gene>
    <name evidence="2" type="ORF">B0H64DRAFT_401167</name>
</gene>
<dbReference type="EMBL" id="JAUEPN010000005">
    <property type="protein sequence ID" value="KAK3294632.1"/>
    <property type="molecule type" value="Genomic_DNA"/>
</dbReference>
<name>A0AAE0LRB7_9PEZI</name>